<keyword evidence="2" id="KW-1185">Reference proteome</keyword>
<proteinExistence type="predicted"/>
<sequence>MFSGSTNTSLWLPLETSLSLFLFYHSIRTSTFDSFKFAFPILTSPFPTLVSRSKALISTIFLETSGISSELCFTCILCFRDFLFKQIKRKIIRKTTTEHSRRILSTM</sequence>
<comment type="caution">
    <text evidence="1">The sequence shown here is derived from an EMBL/GenBank/DDBJ whole genome shotgun (WGS) entry which is preliminary data.</text>
</comment>
<name>A0A8T1QA49_CARIL</name>
<evidence type="ECO:0000313" key="2">
    <source>
        <dbReference type="Proteomes" id="UP000811609"/>
    </source>
</evidence>
<reference evidence="1" key="1">
    <citation type="submission" date="2020-12" db="EMBL/GenBank/DDBJ databases">
        <title>WGS assembly of Carya illinoinensis cv. Pawnee.</title>
        <authorList>
            <person name="Platts A."/>
            <person name="Shu S."/>
            <person name="Wright S."/>
            <person name="Barry K."/>
            <person name="Edger P."/>
            <person name="Pires J.C."/>
            <person name="Schmutz J."/>
        </authorList>
    </citation>
    <scope>NUCLEOTIDE SEQUENCE</scope>
    <source>
        <tissue evidence="1">Leaf</tissue>
    </source>
</reference>
<evidence type="ECO:0000313" key="1">
    <source>
        <dbReference type="EMBL" id="KAG6651213.1"/>
    </source>
</evidence>
<dbReference type="Proteomes" id="UP000811609">
    <property type="component" value="Chromosome 6"/>
</dbReference>
<protein>
    <submittedName>
        <fullName evidence="1">Uncharacterized protein</fullName>
    </submittedName>
</protein>
<dbReference type="EMBL" id="CM031814">
    <property type="protein sequence ID" value="KAG6651213.1"/>
    <property type="molecule type" value="Genomic_DNA"/>
</dbReference>
<organism evidence="1 2">
    <name type="scientific">Carya illinoinensis</name>
    <name type="common">Pecan</name>
    <dbReference type="NCBI Taxonomy" id="32201"/>
    <lineage>
        <taxon>Eukaryota</taxon>
        <taxon>Viridiplantae</taxon>
        <taxon>Streptophyta</taxon>
        <taxon>Embryophyta</taxon>
        <taxon>Tracheophyta</taxon>
        <taxon>Spermatophyta</taxon>
        <taxon>Magnoliopsida</taxon>
        <taxon>eudicotyledons</taxon>
        <taxon>Gunneridae</taxon>
        <taxon>Pentapetalae</taxon>
        <taxon>rosids</taxon>
        <taxon>fabids</taxon>
        <taxon>Fagales</taxon>
        <taxon>Juglandaceae</taxon>
        <taxon>Carya</taxon>
    </lineage>
</organism>
<accession>A0A8T1QA49</accession>
<gene>
    <name evidence="1" type="ORF">CIPAW_06G094900</name>
</gene>
<dbReference type="AlphaFoldDB" id="A0A8T1QA49"/>